<evidence type="ECO:0000313" key="2">
    <source>
        <dbReference type="Proteomes" id="UP000770661"/>
    </source>
</evidence>
<name>A0A8J5D5M4_CHIOP</name>
<dbReference type="InterPro" id="IPR036465">
    <property type="entry name" value="vWFA_dom_sf"/>
</dbReference>
<dbReference type="OrthoDB" id="687730at2759"/>
<dbReference type="GO" id="GO:0032991">
    <property type="term" value="C:protein-containing complex"/>
    <property type="evidence" value="ECO:0007669"/>
    <property type="project" value="UniProtKB-ARBA"/>
</dbReference>
<keyword evidence="2" id="KW-1185">Reference proteome</keyword>
<dbReference type="AlphaFoldDB" id="A0A8J5D5M4"/>
<evidence type="ECO:0008006" key="3">
    <source>
        <dbReference type="Google" id="ProtNLM"/>
    </source>
</evidence>
<dbReference type="SUPFAM" id="SSF53300">
    <property type="entry name" value="vWA-like"/>
    <property type="match status" value="1"/>
</dbReference>
<gene>
    <name evidence="1" type="ORF">GWK47_028655</name>
</gene>
<protein>
    <recommendedName>
        <fullName evidence="3">VWFA domain-containing protein</fullName>
    </recommendedName>
</protein>
<dbReference type="Proteomes" id="UP000770661">
    <property type="component" value="Unassembled WGS sequence"/>
</dbReference>
<proteinExistence type="predicted"/>
<dbReference type="EMBL" id="JACEEZ010000353">
    <property type="protein sequence ID" value="KAG0730247.1"/>
    <property type="molecule type" value="Genomic_DNA"/>
</dbReference>
<evidence type="ECO:0000313" key="1">
    <source>
        <dbReference type="EMBL" id="KAG0730247.1"/>
    </source>
</evidence>
<accession>A0A8J5D5M4</accession>
<dbReference type="Gene3D" id="3.40.50.410">
    <property type="entry name" value="von Willebrand factor, type A domain"/>
    <property type="match status" value="1"/>
</dbReference>
<reference evidence="1" key="1">
    <citation type="submission" date="2020-07" db="EMBL/GenBank/DDBJ databases">
        <title>The High-quality genome of the commercially important snow crab, Chionoecetes opilio.</title>
        <authorList>
            <person name="Jeong J.-H."/>
            <person name="Ryu S."/>
        </authorList>
    </citation>
    <scope>NUCLEOTIDE SEQUENCE</scope>
    <source>
        <strain evidence="1">MADBK_172401_WGS</strain>
        <tissue evidence="1">Digestive gland</tissue>
    </source>
</reference>
<dbReference type="CDD" id="cd00198">
    <property type="entry name" value="vWFA"/>
    <property type="match status" value="1"/>
</dbReference>
<comment type="caution">
    <text evidence="1">The sequence shown here is derived from an EMBL/GenBank/DDBJ whole genome shotgun (WGS) entry which is preliminary data.</text>
</comment>
<sequence>MLGRGSKAGPGIRGVSVWGKRWEFLRKAVRKLLVYDVPAGSMVGVVKFDQTANTKLPLEMLPSTLNERQRLATASMPRNPSNVAQSQKCIICGLEEAARMLEENGSSAAGGVILLVTSGSPLPLTPYDIEQMGAVVTQRGARVVPILYPVTARNPKPSSGVETLAQLSGKSPSVFEVPSRVTAS</sequence>
<organism evidence="1 2">
    <name type="scientific">Chionoecetes opilio</name>
    <name type="common">Atlantic snow crab</name>
    <name type="synonym">Cancer opilio</name>
    <dbReference type="NCBI Taxonomy" id="41210"/>
    <lineage>
        <taxon>Eukaryota</taxon>
        <taxon>Metazoa</taxon>
        <taxon>Ecdysozoa</taxon>
        <taxon>Arthropoda</taxon>
        <taxon>Crustacea</taxon>
        <taxon>Multicrustacea</taxon>
        <taxon>Malacostraca</taxon>
        <taxon>Eumalacostraca</taxon>
        <taxon>Eucarida</taxon>
        <taxon>Decapoda</taxon>
        <taxon>Pleocyemata</taxon>
        <taxon>Brachyura</taxon>
        <taxon>Eubrachyura</taxon>
        <taxon>Majoidea</taxon>
        <taxon>Majidae</taxon>
        <taxon>Chionoecetes</taxon>
    </lineage>
</organism>